<gene>
    <name evidence="9" type="ORF">JOC54_000308</name>
</gene>
<feature type="transmembrane region" description="Helical" evidence="8">
    <location>
        <begin position="304"/>
        <end position="324"/>
    </location>
</feature>
<dbReference type="Gene3D" id="1.20.1740.10">
    <property type="entry name" value="Amino acid/polyamine transporter I"/>
    <property type="match status" value="1"/>
</dbReference>
<name>A0ABS2SNH7_9BACI</name>
<evidence type="ECO:0000256" key="1">
    <source>
        <dbReference type="ARBA" id="ARBA00004141"/>
    </source>
</evidence>
<feature type="transmembrane region" description="Helical" evidence="8">
    <location>
        <begin position="186"/>
        <end position="206"/>
    </location>
</feature>
<dbReference type="NCBIfam" id="TIGR00912">
    <property type="entry name" value="2A0309"/>
    <property type="match status" value="1"/>
</dbReference>
<organism evidence="9 10">
    <name type="scientific">Shouchella xiaoxiensis</name>
    <dbReference type="NCBI Taxonomy" id="766895"/>
    <lineage>
        <taxon>Bacteria</taxon>
        <taxon>Bacillati</taxon>
        <taxon>Bacillota</taxon>
        <taxon>Bacilli</taxon>
        <taxon>Bacillales</taxon>
        <taxon>Bacillaceae</taxon>
        <taxon>Shouchella</taxon>
    </lineage>
</organism>
<proteinExistence type="inferred from homology"/>
<keyword evidence="10" id="KW-1185">Reference proteome</keyword>
<comment type="caution">
    <text evidence="9">The sequence shown here is derived from an EMBL/GenBank/DDBJ whole genome shotgun (WGS) entry which is preliminary data.</text>
</comment>
<keyword evidence="6 8" id="KW-1133">Transmembrane helix</keyword>
<feature type="transmembrane region" description="Helical" evidence="8">
    <location>
        <begin position="218"/>
        <end position="239"/>
    </location>
</feature>
<feature type="transmembrane region" description="Helical" evidence="8">
    <location>
        <begin position="145"/>
        <end position="166"/>
    </location>
</feature>
<dbReference type="EMBL" id="JAFBCV010000001">
    <property type="protein sequence ID" value="MBM7837077.1"/>
    <property type="molecule type" value="Genomic_DNA"/>
</dbReference>
<keyword evidence="5 8" id="KW-0812">Transmembrane</keyword>
<reference evidence="9" key="1">
    <citation type="submission" date="2021-01" db="EMBL/GenBank/DDBJ databases">
        <title>Genomic Encyclopedia of Type Strains, Phase IV (KMG-IV): sequencing the most valuable type-strain genomes for metagenomic binning, comparative biology and taxonomic classification.</title>
        <authorList>
            <person name="Goeker M."/>
        </authorList>
    </citation>
    <scope>NUCLEOTIDE SEQUENCE</scope>
    <source>
        <strain evidence="9">DSM 21943</strain>
    </source>
</reference>
<evidence type="ECO:0000256" key="2">
    <source>
        <dbReference type="ARBA" id="ARBA00007998"/>
    </source>
</evidence>
<sequence>MKTQPVLGRTQLFWFFMHAQIGVGLFSLPANIYEHAQTDGWISLLVAGVIVQLVFFCFYILHKRFPNETLFGICQKASGKVVGKLLIFLLVVYFIAIATLVLKGFTQLIAIWILNKTPETVFVLLFVSACLPMLFSTLKQMGRMLVVSAPIVLLIPVIAAYAFVYGDYLNLLPVAVTHATGIMRGVFASMFAINGFIVFSVVLPYVKGTEKEKLKVISAAHWTVTAIYIIVLLTSFITFSHGEMKLLPEPYLYMIKSFSLTIIERLDLIFLSIWSLSIITTYVIFVYCGSIGILTLFNSTRYRLVVLLVVLLTVLLELFPLSVYEFSDWVGYINRPSAYLTFLLPVLLVIFSTRFKKRRGIQA</sequence>
<keyword evidence="4" id="KW-0309">Germination</keyword>
<feature type="transmembrane region" description="Helical" evidence="8">
    <location>
        <begin position="268"/>
        <end position="297"/>
    </location>
</feature>
<evidence type="ECO:0000256" key="7">
    <source>
        <dbReference type="ARBA" id="ARBA00023136"/>
    </source>
</evidence>
<evidence type="ECO:0000256" key="5">
    <source>
        <dbReference type="ARBA" id="ARBA00022692"/>
    </source>
</evidence>
<dbReference type="Pfam" id="PF03845">
    <property type="entry name" value="Spore_permease"/>
    <property type="match status" value="1"/>
</dbReference>
<protein>
    <submittedName>
        <fullName evidence="9">Spore germination protein (Amino acid permease)</fullName>
    </submittedName>
</protein>
<dbReference type="InterPro" id="IPR004761">
    <property type="entry name" value="Spore_GerAB"/>
</dbReference>
<evidence type="ECO:0000256" key="3">
    <source>
        <dbReference type="ARBA" id="ARBA00022448"/>
    </source>
</evidence>
<accession>A0ABS2SNH7</accession>
<dbReference type="RefSeq" id="WP_204463863.1">
    <property type="nucleotide sequence ID" value="NZ_JAFBCV010000001.1"/>
</dbReference>
<feature type="transmembrane region" description="Helical" evidence="8">
    <location>
        <begin position="336"/>
        <end position="355"/>
    </location>
</feature>
<keyword evidence="3" id="KW-0813">Transport</keyword>
<dbReference type="PANTHER" id="PTHR34975:SF2">
    <property type="entry name" value="SPORE GERMINATION PROTEIN A2"/>
    <property type="match status" value="1"/>
</dbReference>
<comment type="similarity">
    <text evidence="2">Belongs to the amino acid-polyamine-organocation (APC) superfamily. Spore germination protein (SGP) (TC 2.A.3.9) family.</text>
</comment>
<keyword evidence="7 8" id="KW-0472">Membrane</keyword>
<evidence type="ECO:0000313" key="10">
    <source>
        <dbReference type="Proteomes" id="UP001179280"/>
    </source>
</evidence>
<dbReference type="PANTHER" id="PTHR34975">
    <property type="entry name" value="SPORE GERMINATION PROTEIN A2"/>
    <property type="match status" value="1"/>
</dbReference>
<feature type="transmembrane region" description="Helical" evidence="8">
    <location>
        <begin position="12"/>
        <end position="29"/>
    </location>
</feature>
<evidence type="ECO:0000256" key="4">
    <source>
        <dbReference type="ARBA" id="ARBA00022544"/>
    </source>
</evidence>
<evidence type="ECO:0000256" key="8">
    <source>
        <dbReference type="SAM" id="Phobius"/>
    </source>
</evidence>
<dbReference type="Proteomes" id="UP001179280">
    <property type="component" value="Unassembled WGS sequence"/>
</dbReference>
<feature type="transmembrane region" description="Helical" evidence="8">
    <location>
        <begin position="120"/>
        <end position="138"/>
    </location>
</feature>
<comment type="subcellular location">
    <subcellularLocation>
        <location evidence="1">Membrane</location>
        <topology evidence="1">Multi-pass membrane protein</topology>
    </subcellularLocation>
</comment>
<feature type="transmembrane region" description="Helical" evidence="8">
    <location>
        <begin position="41"/>
        <end position="61"/>
    </location>
</feature>
<feature type="transmembrane region" description="Helical" evidence="8">
    <location>
        <begin position="81"/>
        <end position="114"/>
    </location>
</feature>
<evidence type="ECO:0000313" key="9">
    <source>
        <dbReference type="EMBL" id="MBM7837077.1"/>
    </source>
</evidence>
<evidence type="ECO:0000256" key="6">
    <source>
        <dbReference type="ARBA" id="ARBA00022989"/>
    </source>
</evidence>